<comment type="caution">
    <text evidence="7">The sequence shown here is derived from an EMBL/GenBank/DDBJ whole genome shotgun (WGS) entry which is preliminary data.</text>
</comment>
<dbReference type="EMBL" id="JBFBVU010000021">
    <property type="protein sequence ID" value="MEV8468048.1"/>
    <property type="molecule type" value="Genomic_DNA"/>
</dbReference>
<dbReference type="InterPro" id="IPR007329">
    <property type="entry name" value="FMN-bd"/>
</dbReference>
<evidence type="ECO:0000256" key="2">
    <source>
        <dbReference type="ARBA" id="ARBA00022475"/>
    </source>
</evidence>
<evidence type="ECO:0000256" key="4">
    <source>
        <dbReference type="SAM" id="Phobius"/>
    </source>
</evidence>
<keyword evidence="4" id="KW-0812">Transmembrane</keyword>
<evidence type="ECO:0000256" key="5">
    <source>
        <dbReference type="SAM" id="SignalP"/>
    </source>
</evidence>
<keyword evidence="4" id="KW-1133">Transmembrane helix</keyword>
<organism evidence="7 8">
    <name type="scientific">Meridianimarinicoccus marinus</name>
    <dbReference type="NCBI Taxonomy" id="3231483"/>
    <lineage>
        <taxon>Bacteria</taxon>
        <taxon>Pseudomonadati</taxon>
        <taxon>Pseudomonadota</taxon>
        <taxon>Alphaproteobacteria</taxon>
        <taxon>Rhodobacterales</taxon>
        <taxon>Paracoccaceae</taxon>
        <taxon>Meridianimarinicoccus</taxon>
    </lineage>
</organism>
<evidence type="ECO:0000256" key="1">
    <source>
        <dbReference type="ARBA" id="ARBA00004236"/>
    </source>
</evidence>
<dbReference type="InterPro" id="IPR052378">
    <property type="entry name" value="NosR_regulator"/>
</dbReference>
<feature type="chain" id="PRO_5046593482" evidence="5">
    <location>
        <begin position="22"/>
        <end position="707"/>
    </location>
</feature>
<evidence type="ECO:0000256" key="3">
    <source>
        <dbReference type="ARBA" id="ARBA00023136"/>
    </source>
</evidence>
<evidence type="ECO:0000313" key="7">
    <source>
        <dbReference type="EMBL" id="MEV8468048.1"/>
    </source>
</evidence>
<feature type="transmembrane region" description="Helical" evidence="4">
    <location>
        <begin position="585"/>
        <end position="602"/>
    </location>
</feature>
<feature type="transmembrane region" description="Helical" evidence="4">
    <location>
        <begin position="439"/>
        <end position="457"/>
    </location>
</feature>
<keyword evidence="2" id="KW-1003">Cell membrane</keyword>
<comment type="subcellular location">
    <subcellularLocation>
        <location evidence="1">Cell membrane</location>
    </subcellularLocation>
</comment>
<keyword evidence="3 4" id="KW-0472">Membrane</keyword>
<feature type="signal peptide" evidence="5">
    <location>
        <begin position="1"/>
        <end position="21"/>
    </location>
</feature>
<name>A0ABV3L944_9RHOB</name>
<gene>
    <name evidence="7" type="ORF">AB0T83_14825</name>
</gene>
<keyword evidence="5" id="KW-0732">Signal</keyword>
<dbReference type="InterPro" id="IPR017896">
    <property type="entry name" value="4Fe4S_Fe-S-bd"/>
</dbReference>
<accession>A0ABV3L944</accession>
<dbReference type="SMART" id="SM00900">
    <property type="entry name" value="FMN_bind"/>
    <property type="match status" value="1"/>
</dbReference>
<evidence type="ECO:0000259" key="6">
    <source>
        <dbReference type="SMART" id="SM00900"/>
    </source>
</evidence>
<dbReference type="PANTHER" id="PTHR30224:SF4">
    <property type="entry name" value="ELECTRON TRANSPORT PROTEIN YCCM-RELATED"/>
    <property type="match status" value="1"/>
</dbReference>
<feature type="transmembrane region" description="Helical" evidence="4">
    <location>
        <begin position="410"/>
        <end position="427"/>
    </location>
</feature>
<dbReference type="Proteomes" id="UP001553161">
    <property type="component" value="Unassembled WGS sequence"/>
</dbReference>
<keyword evidence="8" id="KW-1185">Reference proteome</keyword>
<feature type="domain" description="FMN-binding" evidence="6">
    <location>
        <begin position="74"/>
        <end position="172"/>
    </location>
</feature>
<protein>
    <submittedName>
        <fullName evidence="7">4Fe-4S binding protein</fullName>
    </submittedName>
</protein>
<evidence type="ECO:0000313" key="8">
    <source>
        <dbReference type="Proteomes" id="UP001553161"/>
    </source>
</evidence>
<sequence>MTILSRLVLCLALLACALPLAAEPMPRDEIAARIVPPFSLGERLNGQGVYSLINSGGAEAGFVFETEPMAPLPGFSGAPINMLVTLDLQGTFQNVQLVSHNEPIFVSGLGEAPFHRFFEQYRGHSISDVLVVGTPYGAGGDGSALVYLDGVTKATASVRIAHESLMAATLQVAREKMQGIAAGPPAHPDPDHAEDLDWHALVEQGLVGHLHVTNAEVQEAFAGTIWVTDDPEALADPEGAYLDLWVIDIGPPAIARAVLDPDSLEDLARFRAVSGSDEPLLVIDTARHGLVSDNFVRNTAPDRLTADQDGFPVALRDADLLVELAADLPEALHDGVSMILRTDRRLGFDPTRPWQLHAQAVRAHGMFQPELGSASFSLTHTTDPRFFIRPEPVTPLPPWREALLNRKADLLVLGAFLAGLLLVLGTAQNRVAALRGFTPLRLATLAFVLGFVGWWGQGQLSIVTVLGVLRTVTEGGSLSFLLYDPFSLLVWIAALLGLIAWGRGFFCGWLCPFGALQEFAHHIGRVLRLPRIEPAPRWDARLKLVKYGLLAALVLTALLVPAEIDTVAEIEPFKTAITVHFRRDWLYVAYAGLWLALGLVLFKGFCRYACPLGAFMAVAGATGRVFGKRSWIARRVECGSPCQLCKVRCNYGAIDAWGKVDYAECFQCLDCVSIYQDEATCVPLVLAGRKAARPPRTVSKPGDVVIP</sequence>
<reference evidence="7 8" key="1">
    <citation type="submission" date="2024-07" db="EMBL/GenBank/DDBJ databases">
        <authorList>
            <person name="Kang M."/>
        </authorList>
    </citation>
    <scope>NUCLEOTIDE SEQUENCE [LARGE SCALE GENOMIC DNA]</scope>
    <source>
        <strain evidence="7 8">DFM31</strain>
    </source>
</reference>
<dbReference type="PANTHER" id="PTHR30224">
    <property type="entry name" value="ELECTRON TRANSPORT PROTEIN"/>
    <property type="match status" value="1"/>
</dbReference>
<dbReference type="SUPFAM" id="SSF54862">
    <property type="entry name" value="4Fe-4S ferredoxins"/>
    <property type="match status" value="1"/>
</dbReference>
<dbReference type="RefSeq" id="WP_366194002.1">
    <property type="nucleotide sequence ID" value="NZ_JBFBVU010000021.1"/>
</dbReference>
<dbReference type="Pfam" id="PF12801">
    <property type="entry name" value="Fer4_5"/>
    <property type="match status" value="2"/>
</dbReference>
<proteinExistence type="predicted"/>
<feature type="transmembrane region" description="Helical" evidence="4">
    <location>
        <begin position="477"/>
        <end position="499"/>
    </location>
</feature>
<feature type="transmembrane region" description="Helical" evidence="4">
    <location>
        <begin position="544"/>
        <end position="564"/>
    </location>
</feature>